<reference evidence="2 3" key="1">
    <citation type="submission" date="2019-10" db="EMBL/GenBank/DDBJ databases">
        <title>Actinomadura rubteroloni sp. nov. and Actinomadura macrotermitis sp. nov., isolated from the gut of fungus growing-termite Macrotermes natalensis.</title>
        <authorList>
            <person name="Benndorf R."/>
            <person name="Martin K."/>
            <person name="Kuefner M."/>
            <person name="De Beer W."/>
            <person name="Kaster A.-K."/>
            <person name="Vollmers J."/>
            <person name="Poulsen M."/>
            <person name="Beemelmanns C."/>
        </authorList>
    </citation>
    <scope>NUCLEOTIDE SEQUENCE [LARGE SCALE GENOMIC DNA]</scope>
    <source>
        <strain evidence="2 3">RB68</strain>
    </source>
</reference>
<name>A0A7K0BU83_9ACTN</name>
<accession>A0A7K0BU83</accession>
<keyword evidence="3" id="KW-1185">Reference proteome</keyword>
<keyword evidence="1" id="KW-1133">Transmembrane helix</keyword>
<evidence type="ECO:0000313" key="2">
    <source>
        <dbReference type="EMBL" id="MQY04711.1"/>
    </source>
</evidence>
<dbReference type="OrthoDB" id="5242248at2"/>
<feature type="transmembrane region" description="Helical" evidence="1">
    <location>
        <begin position="354"/>
        <end position="371"/>
    </location>
</feature>
<protein>
    <recommendedName>
        <fullName evidence="4">Integral membrane protein</fullName>
    </recommendedName>
</protein>
<evidence type="ECO:0000256" key="1">
    <source>
        <dbReference type="SAM" id="Phobius"/>
    </source>
</evidence>
<feature type="transmembrane region" description="Helical" evidence="1">
    <location>
        <begin position="49"/>
        <end position="71"/>
    </location>
</feature>
<feature type="transmembrane region" description="Helical" evidence="1">
    <location>
        <begin position="277"/>
        <end position="296"/>
    </location>
</feature>
<keyword evidence="1" id="KW-0812">Transmembrane</keyword>
<feature type="transmembrane region" description="Helical" evidence="1">
    <location>
        <begin position="170"/>
        <end position="190"/>
    </location>
</feature>
<feature type="transmembrane region" description="Helical" evidence="1">
    <location>
        <begin position="202"/>
        <end position="231"/>
    </location>
</feature>
<feature type="transmembrane region" description="Helical" evidence="1">
    <location>
        <begin position="83"/>
        <end position="101"/>
    </location>
</feature>
<evidence type="ECO:0000313" key="3">
    <source>
        <dbReference type="Proteomes" id="UP000487268"/>
    </source>
</evidence>
<evidence type="ECO:0008006" key="4">
    <source>
        <dbReference type="Google" id="ProtNLM"/>
    </source>
</evidence>
<dbReference type="Proteomes" id="UP000487268">
    <property type="component" value="Unassembled WGS sequence"/>
</dbReference>
<keyword evidence="1" id="KW-0472">Membrane</keyword>
<organism evidence="2 3">
    <name type="scientific">Actinomadura macrotermitis</name>
    <dbReference type="NCBI Taxonomy" id="2585200"/>
    <lineage>
        <taxon>Bacteria</taxon>
        <taxon>Bacillati</taxon>
        <taxon>Actinomycetota</taxon>
        <taxon>Actinomycetes</taxon>
        <taxon>Streptosporangiales</taxon>
        <taxon>Thermomonosporaceae</taxon>
        <taxon>Actinomadura</taxon>
    </lineage>
</organism>
<proteinExistence type="predicted"/>
<dbReference type="AlphaFoldDB" id="A0A7K0BU83"/>
<dbReference type="RefSeq" id="WP_153532894.1">
    <property type="nucleotide sequence ID" value="NZ_WEGH01000002.1"/>
</dbReference>
<feature type="transmembrane region" description="Helical" evidence="1">
    <location>
        <begin position="251"/>
        <end position="270"/>
    </location>
</feature>
<sequence>MRPALPAARALRRPVPVALLAWALLVGVMFTLGQVTHQTEDAVAPMHAFVRLLTWQLLPAAAFAAVAIAVLPPLARRLPWRRLLLLSWAVGAAWAVVLAVSEGWSALHAPLDWPTEYPAGLAAVRADPAGWLRTFTDRLNDYPTHVKGHPPLPTLTLWALDAIGLPGTSWAAAFLITTGSSSIIAIALTVRTLAGEETARRALPYLALAPFALFVATSMDVFFLFVAAWGTALLAHRRPLPAGLLLGALPFLSYGLLPMFAVPAAVALIIRPRWIPLLAGLAVVPVAFTLGGFWWPDGVLATKEAYDAAGGSARRPYWFFLFGNYAVLALLTGPAVAAALPAAARALRQRMPPYAPVALLAAAALLGTLALDLSGVTKGEVERIWVPFAGWIVPIAALHRTPGRAWLGVQAATAIAVQALLHTGW</sequence>
<gene>
    <name evidence="2" type="ORF">ACRB68_27730</name>
</gene>
<comment type="caution">
    <text evidence="2">The sequence shown here is derived from an EMBL/GenBank/DDBJ whole genome shotgun (WGS) entry which is preliminary data.</text>
</comment>
<feature type="transmembrane region" description="Helical" evidence="1">
    <location>
        <begin position="316"/>
        <end position="342"/>
    </location>
</feature>
<dbReference type="EMBL" id="WEGH01000002">
    <property type="protein sequence ID" value="MQY04711.1"/>
    <property type="molecule type" value="Genomic_DNA"/>
</dbReference>